<accession>A0ABQ5Q763</accession>
<evidence type="ECO:0008006" key="4">
    <source>
        <dbReference type="Google" id="ProtNLM"/>
    </source>
</evidence>
<dbReference type="Proteomes" id="UP001165089">
    <property type="component" value="Unassembled WGS sequence"/>
</dbReference>
<evidence type="ECO:0000256" key="1">
    <source>
        <dbReference type="SAM" id="SignalP"/>
    </source>
</evidence>
<name>A0ABQ5Q763_9BACT</name>
<keyword evidence="1" id="KW-0732">Signal</keyword>
<comment type="caution">
    <text evidence="2">The sequence shown here is derived from an EMBL/GenBank/DDBJ whole genome shotgun (WGS) entry which is preliminary data.</text>
</comment>
<reference evidence="2 3" key="1">
    <citation type="journal article" date="2023" name="Antonie Van Leeuwenhoek">
        <title>Mesoterricola silvestris gen. nov., sp. nov., Mesoterricola sediminis sp. nov., Geothrix oryzae sp. nov., Geothrix edaphica sp. nov., Geothrix rubra sp. nov., and Geothrix limicola sp. nov., six novel members of Acidobacteriota isolated from soils.</title>
        <authorList>
            <person name="Itoh H."/>
            <person name="Sugisawa Y."/>
            <person name="Mise K."/>
            <person name="Xu Z."/>
            <person name="Kuniyasu M."/>
            <person name="Ushijima N."/>
            <person name="Kawano K."/>
            <person name="Kobayashi E."/>
            <person name="Shiratori Y."/>
            <person name="Masuda Y."/>
            <person name="Senoo K."/>
        </authorList>
    </citation>
    <scope>NUCLEOTIDE SEQUENCE [LARGE SCALE GENOMIC DNA]</scope>
    <source>
        <strain evidence="2 3">Red803</strain>
    </source>
</reference>
<feature type="chain" id="PRO_5045677786" description="DUF3122 domain-containing protein" evidence="1">
    <location>
        <begin position="20"/>
        <end position="199"/>
    </location>
</feature>
<dbReference type="EMBL" id="BSDD01000003">
    <property type="protein sequence ID" value="GLH70458.1"/>
    <property type="molecule type" value="Genomic_DNA"/>
</dbReference>
<gene>
    <name evidence="2" type="ORF">GETHPA_19910</name>
</gene>
<organism evidence="2 3">
    <name type="scientific">Geothrix rubra</name>
    <dbReference type="NCBI Taxonomy" id="2927977"/>
    <lineage>
        <taxon>Bacteria</taxon>
        <taxon>Pseudomonadati</taxon>
        <taxon>Acidobacteriota</taxon>
        <taxon>Holophagae</taxon>
        <taxon>Holophagales</taxon>
        <taxon>Holophagaceae</taxon>
        <taxon>Geothrix</taxon>
    </lineage>
</organism>
<sequence>MMRFRLLVLLLACTLPAAAADGLRYRFQVWMRGGAGPLETRFSLRPAPGTTSHNHVKRPRMAAWRLEALRDQGTPYAQAMLLARAERLLYLSGPAPQTRREPILLRFGTRSLPVWSLRLPQGLDASGVMVEVAPDLLALCDLSVRFAQGDVARMELHLEGLDGTASLKPAEDGTALLSTLGLWSRNPQGEATPAVETVR</sequence>
<proteinExistence type="predicted"/>
<evidence type="ECO:0000313" key="3">
    <source>
        <dbReference type="Proteomes" id="UP001165089"/>
    </source>
</evidence>
<feature type="signal peptide" evidence="1">
    <location>
        <begin position="1"/>
        <end position="19"/>
    </location>
</feature>
<evidence type="ECO:0000313" key="2">
    <source>
        <dbReference type="EMBL" id="GLH70458.1"/>
    </source>
</evidence>
<protein>
    <recommendedName>
        <fullName evidence="4">DUF3122 domain-containing protein</fullName>
    </recommendedName>
</protein>
<keyword evidence="3" id="KW-1185">Reference proteome</keyword>